<reference evidence="2" key="1">
    <citation type="submission" date="2021-07" db="EMBL/GenBank/DDBJ databases">
        <authorList>
            <person name="Durling M."/>
        </authorList>
    </citation>
    <scope>NUCLEOTIDE SEQUENCE</scope>
</reference>
<evidence type="ECO:0008006" key="4">
    <source>
        <dbReference type="Google" id="ProtNLM"/>
    </source>
</evidence>
<feature type="signal peptide" evidence="1">
    <location>
        <begin position="1"/>
        <end position="26"/>
    </location>
</feature>
<dbReference type="Proteomes" id="UP000701801">
    <property type="component" value="Unassembled WGS sequence"/>
</dbReference>
<sequence>MRTQTQNLIQITILLRLLAKIPTTNAIEAVEPVEAACCWPYDLQRRYPAYSMVRIWRYDTTPLTEIFSLTSFSLQYVWMRV</sequence>
<evidence type="ECO:0000256" key="1">
    <source>
        <dbReference type="SAM" id="SignalP"/>
    </source>
</evidence>
<dbReference type="AlphaFoldDB" id="A0A9N9LQI5"/>
<dbReference type="EMBL" id="CAJVRM010000315">
    <property type="protein sequence ID" value="CAG8979475.1"/>
    <property type="molecule type" value="Genomic_DNA"/>
</dbReference>
<keyword evidence="3" id="KW-1185">Reference proteome</keyword>
<evidence type="ECO:0000313" key="2">
    <source>
        <dbReference type="EMBL" id="CAG8979475.1"/>
    </source>
</evidence>
<feature type="chain" id="PRO_5040415275" description="Secreted protein" evidence="1">
    <location>
        <begin position="27"/>
        <end position="81"/>
    </location>
</feature>
<proteinExistence type="predicted"/>
<accession>A0A9N9LQI5</accession>
<name>A0A9N9LQI5_9HELO</name>
<evidence type="ECO:0000313" key="3">
    <source>
        <dbReference type="Proteomes" id="UP000701801"/>
    </source>
</evidence>
<comment type="caution">
    <text evidence="2">The sequence shown here is derived from an EMBL/GenBank/DDBJ whole genome shotgun (WGS) entry which is preliminary data.</text>
</comment>
<organism evidence="2 3">
    <name type="scientific">Hymenoscyphus albidus</name>
    <dbReference type="NCBI Taxonomy" id="595503"/>
    <lineage>
        <taxon>Eukaryota</taxon>
        <taxon>Fungi</taxon>
        <taxon>Dikarya</taxon>
        <taxon>Ascomycota</taxon>
        <taxon>Pezizomycotina</taxon>
        <taxon>Leotiomycetes</taxon>
        <taxon>Helotiales</taxon>
        <taxon>Helotiaceae</taxon>
        <taxon>Hymenoscyphus</taxon>
    </lineage>
</organism>
<gene>
    <name evidence="2" type="ORF">HYALB_00012075</name>
</gene>
<protein>
    <recommendedName>
        <fullName evidence="4">Secreted protein</fullName>
    </recommendedName>
</protein>
<keyword evidence="1" id="KW-0732">Signal</keyword>